<dbReference type="Proteomes" id="UP000694925">
    <property type="component" value="Unplaced"/>
</dbReference>
<dbReference type="Pfam" id="PF06325">
    <property type="entry name" value="PrmA"/>
    <property type="match status" value="1"/>
</dbReference>
<reference evidence="7 8" key="1">
    <citation type="submission" date="2025-04" db="UniProtKB">
        <authorList>
            <consortium name="RefSeq"/>
        </authorList>
    </citation>
    <scope>IDENTIFICATION</scope>
    <source>
        <tissue evidence="7 8">Whole body</tissue>
    </source>
</reference>
<dbReference type="InterPro" id="IPR029063">
    <property type="entry name" value="SAM-dependent_MTases_sf"/>
</dbReference>
<dbReference type="GeneID" id="108624018"/>
<dbReference type="GO" id="GO:0032259">
    <property type="term" value="P:methylation"/>
    <property type="evidence" value="ECO:0007669"/>
    <property type="project" value="UniProtKB-KW"/>
</dbReference>
<dbReference type="PANTHER" id="PTHR43648">
    <property type="entry name" value="ELECTRON TRANSFER FLAVOPROTEIN BETA SUBUNIT LYSINE METHYLTRANSFERASE"/>
    <property type="match status" value="1"/>
</dbReference>
<evidence type="ECO:0000256" key="4">
    <source>
        <dbReference type="ARBA" id="ARBA00041867"/>
    </source>
</evidence>
<dbReference type="GO" id="GO:0005759">
    <property type="term" value="C:mitochondrial matrix"/>
    <property type="evidence" value="ECO:0007669"/>
    <property type="project" value="TreeGrafter"/>
</dbReference>
<dbReference type="PANTHER" id="PTHR43648:SF1">
    <property type="entry name" value="ELECTRON TRANSFER FLAVOPROTEIN BETA SUBUNIT LYSINE METHYLTRANSFERASE"/>
    <property type="match status" value="1"/>
</dbReference>
<keyword evidence="2" id="KW-0808">Transferase</keyword>
<evidence type="ECO:0000256" key="2">
    <source>
        <dbReference type="ARBA" id="ARBA00022679"/>
    </source>
</evidence>
<dbReference type="AlphaFoldDB" id="A0AAJ7IWY0"/>
<dbReference type="KEGG" id="ccal:108624018"/>
<gene>
    <name evidence="7 8" type="primary">LOC108624018</name>
</gene>
<evidence type="ECO:0000256" key="3">
    <source>
        <dbReference type="ARBA" id="ARBA00037932"/>
    </source>
</evidence>
<evidence type="ECO:0000313" key="7">
    <source>
        <dbReference type="RefSeq" id="XP_017878435.1"/>
    </source>
</evidence>
<evidence type="ECO:0000256" key="5">
    <source>
        <dbReference type="ARBA" id="ARBA00042266"/>
    </source>
</evidence>
<evidence type="ECO:0000313" key="8">
    <source>
        <dbReference type="RefSeq" id="XP_017878436.1"/>
    </source>
</evidence>
<dbReference type="RefSeq" id="XP_017878435.1">
    <property type="nucleotide sequence ID" value="XM_018022946.2"/>
</dbReference>
<comment type="similarity">
    <text evidence="3">Belongs to the methyltransferase superfamily. ETFBKMT family.</text>
</comment>
<protein>
    <recommendedName>
        <fullName evidence="5">ETFB lysine methyltransferase</fullName>
    </recommendedName>
    <alternativeName>
        <fullName evidence="4">Protein N-lysine methyltransferase METTL20</fullName>
    </alternativeName>
</protein>
<evidence type="ECO:0000256" key="1">
    <source>
        <dbReference type="ARBA" id="ARBA00022603"/>
    </source>
</evidence>
<keyword evidence="6" id="KW-1185">Reference proteome</keyword>
<proteinExistence type="inferred from homology"/>
<evidence type="ECO:0000313" key="6">
    <source>
        <dbReference type="Proteomes" id="UP000694925"/>
    </source>
</evidence>
<organism evidence="6 7">
    <name type="scientific">Ceratina calcarata</name>
    <dbReference type="NCBI Taxonomy" id="156304"/>
    <lineage>
        <taxon>Eukaryota</taxon>
        <taxon>Metazoa</taxon>
        <taxon>Ecdysozoa</taxon>
        <taxon>Arthropoda</taxon>
        <taxon>Hexapoda</taxon>
        <taxon>Insecta</taxon>
        <taxon>Pterygota</taxon>
        <taxon>Neoptera</taxon>
        <taxon>Endopterygota</taxon>
        <taxon>Hymenoptera</taxon>
        <taxon>Apocrita</taxon>
        <taxon>Aculeata</taxon>
        <taxon>Apoidea</taxon>
        <taxon>Anthophila</taxon>
        <taxon>Apidae</taxon>
        <taxon>Ceratina</taxon>
        <taxon>Zadontomerus</taxon>
    </lineage>
</organism>
<accession>A0AAJ7IWY0</accession>
<dbReference type="GO" id="GO:0016279">
    <property type="term" value="F:protein-lysine N-methyltransferase activity"/>
    <property type="evidence" value="ECO:0007669"/>
    <property type="project" value="TreeGrafter"/>
</dbReference>
<keyword evidence="1" id="KW-0489">Methyltransferase</keyword>
<dbReference type="RefSeq" id="XP_017878436.1">
    <property type="nucleotide sequence ID" value="XM_018022947.2"/>
</dbReference>
<dbReference type="Gene3D" id="3.40.50.150">
    <property type="entry name" value="Vaccinia Virus protein VP39"/>
    <property type="match status" value="1"/>
</dbReference>
<sequence>MSRLTRAWKTRTISPLDCFQKNWFPFYAYREGSSSRYSTSRNYQGVIDRVAPDETNVARVILNRTELTRNHMTPELQLFLLTPSCELYNAFFQKILEADEIERKVFSDPFWSIYWPGGQALTRFILDKGRPLVSGKNVLDLGAGCGATAIAAKLAGAARVLANDINEVACTAVSMNALVNRVDVEVSRENLLREPPEVSIDVVFIGDMLYDEEIAANLIPWIERARRNGTRIYLGDPGRHGLTEDLKKRLNIQKQYLLPECVRGENYGYDECNVWEFRG</sequence>
<dbReference type="InterPro" id="IPR050078">
    <property type="entry name" value="Ribosomal_L11_MeTrfase_PrmA"/>
</dbReference>
<dbReference type="CDD" id="cd02440">
    <property type="entry name" value="AdoMet_MTases"/>
    <property type="match status" value="1"/>
</dbReference>
<dbReference type="SUPFAM" id="SSF53335">
    <property type="entry name" value="S-adenosyl-L-methionine-dependent methyltransferases"/>
    <property type="match status" value="1"/>
</dbReference>
<name>A0AAJ7IWY0_9HYME</name>